<dbReference type="Proteomes" id="UP000199153">
    <property type="component" value="Unassembled WGS sequence"/>
</dbReference>
<gene>
    <name evidence="1" type="ORF">SAMN05660413_02275</name>
</gene>
<dbReference type="STRING" id="287099.SAMN05660413_02275"/>
<evidence type="ECO:0000313" key="1">
    <source>
        <dbReference type="EMBL" id="SFN71947.1"/>
    </source>
</evidence>
<accession>A0A1I5BB80</accession>
<evidence type="ECO:0000313" key="2">
    <source>
        <dbReference type="Proteomes" id="UP000199153"/>
    </source>
</evidence>
<keyword evidence="2" id="KW-1185">Reference proteome</keyword>
<dbReference type="EMBL" id="FOVL01000014">
    <property type="protein sequence ID" value="SFN71947.1"/>
    <property type="molecule type" value="Genomic_DNA"/>
</dbReference>
<proteinExistence type="predicted"/>
<reference evidence="1 2" key="1">
    <citation type="submission" date="2016-10" db="EMBL/GenBank/DDBJ databases">
        <authorList>
            <person name="de Groot N.N."/>
        </authorList>
    </citation>
    <scope>NUCLEOTIDE SEQUENCE [LARGE SCALE GENOMIC DNA]</scope>
    <source>
        <strain evidence="1 2">DSM 17794</strain>
    </source>
</reference>
<organism evidence="1 2">
    <name type="scientific">Salegentibacter flavus</name>
    <dbReference type="NCBI Taxonomy" id="287099"/>
    <lineage>
        <taxon>Bacteria</taxon>
        <taxon>Pseudomonadati</taxon>
        <taxon>Bacteroidota</taxon>
        <taxon>Flavobacteriia</taxon>
        <taxon>Flavobacteriales</taxon>
        <taxon>Flavobacteriaceae</taxon>
        <taxon>Salegentibacter</taxon>
    </lineage>
</organism>
<dbReference type="AlphaFoldDB" id="A0A1I5BB80"/>
<sequence length="47" mass="5535">MISENRLLGGFFYGKYSIVIPDLIRDFILYGKLRYKYNNASLKELDS</sequence>
<name>A0A1I5BB80_9FLAO</name>
<protein>
    <submittedName>
        <fullName evidence="1">Uncharacterized protein</fullName>
    </submittedName>
</protein>